<proteinExistence type="predicted"/>
<protein>
    <submittedName>
        <fullName evidence="9">MFS transporter</fullName>
    </submittedName>
</protein>
<feature type="transmembrane region" description="Helical" evidence="7">
    <location>
        <begin position="304"/>
        <end position="324"/>
    </location>
</feature>
<feature type="transmembrane region" description="Helical" evidence="7">
    <location>
        <begin position="204"/>
        <end position="222"/>
    </location>
</feature>
<evidence type="ECO:0000256" key="7">
    <source>
        <dbReference type="SAM" id="Phobius"/>
    </source>
</evidence>
<dbReference type="OrthoDB" id="4668943at2"/>
<feature type="transmembrane region" description="Helical" evidence="7">
    <location>
        <begin position="83"/>
        <end position="100"/>
    </location>
</feature>
<feature type="transmembrane region" description="Helical" evidence="7">
    <location>
        <begin position="408"/>
        <end position="430"/>
    </location>
</feature>
<evidence type="ECO:0000256" key="3">
    <source>
        <dbReference type="ARBA" id="ARBA00022475"/>
    </source>
</evidence>
<dbReference type="GO" id="GO:0005886">
    <property type="term" value="C:plasma membrane"/>
    <property type="evidence" value="ECO:0007669"/>
    <property type="project" value="UniProtKB-SubCell"/>
</dbReference>
<dbReference type="Pfam" id="PF07690">
    <property type="entry name" value="MFS_1"/>
    <property type="match status" value="1"/>
</dbReference>
<evidence type="ECO:0000256" key="5">
    <source>
        <dbReference type="ARBA" id="ARBA00022989"/>
    </source>
</evidence>
<keyword evidence="10" id="KW-1185">Reference proteome</keyword>
<evidence type="ECO:0000256" key="4">
    <source>
        <dbReference type="ARBA" id="ARBA00022692"/>
    </source>
</evidence>
<feature type="transmembrane region" description="Helical" evidence="7">
    <location>
        <begin position="336"/>
        <end position="354"/>
    </location>
</feature>
<dbReference type="InterPro" id="IPR011701">
    <property type="entry name" value="MFS"/>
</dbReference>
<feature type="transmembrane region" description="Helical" evidence="7">
    <location>
        <begin position="360"/>
        <end position="387"/>
    </location>
</feature>
<evidence type="ECO:0000259" key="8">
    <source>
        <dbReference type="PROSITE" id="PS50850"/>
    </source>
</evidence>
<name>A0A5M4FGJ9_9ACTN</name>
<evidence type="ECO:0000256" key="2">
    <source>
        <dbReference type="ARBA" id="ARBA00022448"/>
    </source>
</evidence>
<evidence type="ECO:0000256" key="1">
    <source>
        <dbReference type="ARBA" id="ARBA00004651"/>
    </source>
</evidence>
<keyword evidence="5 7" id="KW-1133">Transmembrane helix</keyword>
<sequence>MTSITAPPDTGRRASYGIAIVLIAQLMLVLDVTVVNVALPRIQTDLDFSPAGLSWVLNAYTLAFGGLLLLGGRLGDVFGRLRVFEIGLGLFTVASLAGALAPNPEFLVTSRVLQGVGAAIAAPSVLALLTTSTPDAASRNRALALFTAVSSAGGSIGLILGGALTDLGSWRWTLMINVPIGVAVLALVRRFVDETARRPGRFDVVGAATATLGSVAAVYAFINAPDHGWDSIGTIGGFALAAVLLALFVRTERIAPHPLLRLGLLRNRRRAGALVVMSLLVGSQFPMFFLLVQYDQRVLGFGPLASGFAFLPLTLAIFAVSRISARLVGRFGPQRLIAIGTVGMAVSFLWLSQISTTSGYVTAILGPMLLSGASAGLAFMPTTVAILADVEPEHAGAASGLLQTMQQLGGAVGLAVIVSVYASGAVPGQVVPGAEAAFLTSMGFAVVAFLIAMVVMRAPRQSARAPELVSAAAE</sequence>
<dbReference type="AlphaFoldDB" id="A0A5M4FGJ9"/>
<dbReference type="PANTHER" id="PTHR42718">
    <property type="entry name" value="MAJOR FACILITATOR SUPERFAMILY MULTIDRUG TRANSPORTER MFSC"/>
    <property type="match status" value="1"/>
</dbReference>
<keyword evidence="2" id="KW-0813">Transport</keyword>
<dbReference type="RefSeq" id="WP_149687435.1">
    <property type="nucleotide sequence ID" value="NZ_SDPQ02000001.1"/>
</dbReference>
<feature type="transmembrane region" description="Helical" evidence="7">
    <location>
        <begin position="51"/>
        <end position="71"/>
    </location>
</feature>
<feature type="domain" description="Major facilitator superfamily (MFS) profile" evidence="8">
    <location>
        <begin position="17"/>
        <end position="460"/>
    </location>
</feature>
<keyword evidence="6 7" id="KW-0472">Membrane</keyword>
<keyword evidence="3" id="KW-1003">Cell membrane</keyword>
<evidence type="ECO:0000313" key="10">
    <source>
        <dbReference type="Proteomes" id="UP000380867"/>
    </source>
</evidence>
<dbReference type="InterPro" id="IPR020846">
    <property type="entry name" value="MFS_dom"/>
</dbReference>
<evidence type="ECO:0000313" key="9">
    <source>
        <dbReference type="EMBL" id="KAA1399286.1"/>
    </source>
</evidence>
<comment type="subcellular location">
    <subcellularLocation>
        <location evidence="1">Cell membrane</location>
        <topology evidence="1">Multi-pass membrane protein</topology>
    </subcellularLocation>
</comment>
<feature type="transmembrane region" description="Helical" evidence="7">
    <location>
        <begin position="112"/>
        <end position="130"/>
    </location>
</feature>
<dbReference type="CDD" id="cd17321">
    <property type="entry name" value="MFS_MMR_MDR_like"/>
    <property type="match status" value="1"/>
</dbReference>
<reference evidence="9" key="1">
    <citation type="submission" date="2019-09" db="EMBL/GenBank/DDBJ databases">
        <authorList>
            <person name="Li J."/>
        </authorList>
    </citation>
    <scope>NUCLEOTIDE SEQUENCE [LARGE SCALE GENOMIC DNA]</scope>
    <source>
        <strain evidence="9">JCM 14732</strain>
    </source>
</reference>
<comment type="caution">
    <text evidence="9">The sequence shown here is derived from an EMBL/GenBank/DDBJ whole genome shotgun (WGS) entry which is preliminary data.</text>
</comment>
<dbReference type="InterPro" id="IPR036259">
    <property type="entry name" value="MFS_trans_sf"/>
</dbReference>
<evidence type="ECO:0000256" key="6">
    <source>
        <dbReference type="ARBA" id="ARBA00023136"/>
    </source>
</evidence>
<dbReference type="PROSITE" id="PS50850">
    <property type="entry name" value="MFS"/>
    <property type="match status" value="1"/>
</dbReference>
<gene>
    <name evidence="9" type="ORF">ESP70_000465</name>
</gene>
<dbReference type="SUPFAM" id="SSF103473">
    <property type="entry name" value="MFS general substrate transporter"/>
    <property type="match status" value="1"/>
</dbReference>
<feature type="transmembrane region" description="Helical" evidence="7">
    <location>
        <begin position="271"/>
        <end position="292"/>
    </location>
</feature>
<feature type="transmembrane region" description="Helical" evidence="7">
    <location>
        <begin position="16"/>
        <end position="39"/>
    </location>
</feature>
<dbReference type="Proteomes" id="UP000380867">
    <property type="component" value="Unassembled WGS sequence"/>
</dbReference>
<dbReference type="Gene3D" id="1.20.1250.20">
    <property type="entry name" value="MFS general substrate transporter like domains"/>
    <property type="match status" value="1"/>
</dbReference>
<dbReference type="PANTHER" id="PTHR42718:SF46">
    <property type="entry name" value="BLR6921 PROTEIN"/>
    <property type="match status" value="1"/>
</dbReference>
<keyword evidence="4 7" id="KW-0812">Transmembrane</keyword>
<organism evidence="9 10">
    <name type="scientific">Aeromicrobium ginsengisoli</name>
    <dbReference type="NCBI Taxonomy" id="363867"/>
    <lineage>
        <taxon>Bacteria</taxon>
        <taxon>Bacillati</taxon>
        <taxon>Actinomycetota</taxon>
        <taxon>Actinomycetes</taxon>
        <taxon>Propionibacteriales</taxon>
        <taxon>Nocardioidaceae</taxon>
        <taxon>Aeromicrobium</taxon>
    </lineage>
</organism>
<dbReference type="EMBL" id="SDPQ02000001">
    <property type="protein sequence ID" value="KAA1399286.1"/>
    <property type="molecule type" value="Genomic_DNA"/>
</dbReference>
<accession>A0A5M4FGJ9</accession>
<feature type="transmembrane region" description="Helical" evidence="7">
    <location>
        <begin position="170"/>
        <end position="192"/>
    </location>
</feature>
<dbReference type="GO" id="GO:0022857">
    <property type="term" value="F:transmembrane transporter activity"/>
    <property type="evidence" value="ECO:0007669"/>
    <property type="project" value="InterPro"/>
</dbReference>
<feature type="transmembrane region" description="Helical" evidence="7">
    <location>
        <begin position="228"/>
        <end position="250"/>
    </location>
</feature>
<feature type="transmembrane region" description="Helical" evidence="7">
    <location>
        <begin position="142"/>
        <end position="164"/>
    </location>
</feature>
<feature type="transmembrane region" description="Helical" evidence="7">
    <location>
        <begin position="436"/>
        <end position="456"/>
    </location>
</feature>
<dbReference type="Gene3D" id="1.20.1720.10">
    <property type="entry name" value="Multidrug resistance protein D"/>
    <property type="match status" value="1"/>
</dbReference>